<evidence type="ECO:0000313" key="2">
    <source>
        <dbReference type="EMBL" id="GIJ03115.1"/>
    </source>
</evidence>
<name>A0A8J3Y8B6_9ACTN</name>
<organism evidence="2 3">
    <name type="scientific">Spirilliplanes yamanashiensis</name>
    <dbReference type="NCBI Taxonomy" id="42233"/>
    <lineage>
        <taxon>Bacteria</taxon>
        <taxon>Bacillati</taxon>
        <taxon>Actinomycetota</taxon>
        <taxon>Actinomycetes</taxon>
        <taxon>Micromonosporales</taxon>
        <taxon>Micromonosporaceae</taxon>
        <taxon>Spirilliplanes</taxon>
    </lineage>
</organism>
<dbReference type="InterPro" id="IPR046036">
    <property type="entry name" value="DUF5994"/>
</dbReference>
<comment type="caution">
    <text evidence="2">The sequence shown here is derived from an EMBL/GenBank/DDBJ whole genome shotgun (WGS) entry which is preliminary data.</text>
</comment>
<accession>A0A8J3Y8B6</accession>
<dbReference type="AlphaFoldDB" id="A0A8J3Y8B6"/>
<dbReference type="Proteomes" id="UP000652013">
    <property type="component" value="Unassembled WGS sequence"/>
</dbReference>
<feature type="compositionally biased region" description="Acidic residues" evidence="1">
    <location>
        <begin position="157"/>
        <end position="166"/>
    </location>
</feature>
<feature type="compositionally biased region" description="Basic and acidic residues" evidence="1">
    <location>
        <begin position="167"/>
        <end position="185"/>
    </location>
</feature>
<feature type="region of interest" description="Disordered" evidence="1">
    <location>
        <begin position="150"/>
        <end position="185"/>
    </location>
</feature>
<dbReference type="RefSeq" id="WP_203938401.1">
    <property type="nucleotide sequence ID" value="NZ_BAAAGJ010000005.1"/>
</dbReference>
<sequence>MTSITARATIVAPTASSSPPRLTLAPVRAGRAVLDGAWWPRSLDPGTELRGLVRALSVRYGPIRHLMLNSVTWDTRPRRLAIGDGAVVRVGWFASVDPAVVIATTHAGDQIDLLVVPPRTAPAAAAVAMAAAADPADLRRASAILAAMPAAPVPGDGADEQPVWDDEGGHTADRPDRATHRSAES</sequence>
<proteinExistence type="predicted"/>
<gene>
    <name evidence="2" type="ORF">Sya03_24670</name>
</gene>
<dbReference type="EMBL" id="BOOY01000018">
    <property type="protein sequence ID" value="GIJ03115.1"/>
    <property type="molecule type" value="Genomic_DNA"/>
</dbReference>
<evidence type="ECO:0000256" key="1">
    <source>
        <dbReference type="SAM" id="MobiDB-lite"/>
    </source>
</evidence>
<reference evidence="2" key="1">
    <citation type="submission" date="2021-01" db="EMBL/GenBank/DDBJ databases">
        <title>Whole genome shotgun sequence of Spirilliplanes yamanashiensis NBRC 15828.</title>
        <authorList>
            <person name="Komaki H."/>
            <person name="Tamura T."/>
        </authorList>
    </citation>
    <scope>NUCLEOTIDE SEQUENCE</scope>
    <source>
        <strain evidence="2">NBRC 15828</strain>
    </source>
</reference>
<evidence type="ECO:0000313" key="3">
    <source>
        <dbReference type="Proteomes" id="UP000652013"/>
    </source>
</evidence>
<keyword evidence="3" id="KW-1185">Reference proteome</keyword>
<protein>
    <submittedName>
        <fullName evidence="2">Uncharacterized protein</fullName>
    </submittedName>
</protein>
<dbReference type="Pfam" id="PF19457">
    <property type="entry name" value="DUF5994"/>
    <property type="match status" value="1"/>
</dbReference>